<evidence type="ECO:0000313" key="3">
    <source>
        <dbReference type="Proteomes" id="UP000313359"/>
    </source>
</evidence>
<dbReference type="AlphaFoldDB" id="A0A5C2RWX5"/>
<dbReference type="EMBL" id="ML122295">
    <property type="protein sequence ID" value="RPD55485.1"/>
    <property type="molecule type" value="Genomic_DNA"/>
</dbReference>
<sequence>MHTEVGQYMYVYRSGQAGEHVHGRMGGQMNELEHGQTGEWASERASMRAGSVTGEEVDGQAGEQASGHKNERAARRAGRRTSGKDKWEGGLTDEQIGGRAGVQRTYEVEETPRDQTVGGNTRGGGPPELQRDGGVRERKKTSRRSQRLWARQSPTVPGGAGLTILGVLASKPESPL</sequence>
<name>A0A5C2RWX5_9APHY</name>
<reference evidence="2" key="1">
    <citation type="journal article" date="2018" name="Genome Biol. Evol.">
        <title>Genomics and development of Lentinus tigrinus, a white-rot wood-decaying mushroom with dimorphic fruiting bodies.</title>
        <authorList>
            <person name="Wu B."/>
            <person name="Xu Z."/>
            <person name="Knudson A."/>
            <person name="Carlson A."/>
            <person name="Chen N."/>
            <person name="Kovaka S."/>
            <person name="LaButti K."/>
            <person name="Lipzen A."/>
            <person name="Pennachio C."/>
            <person name="Riley R."/>
            <person name="Schakwitz W."/>
            <person name="Umezawa K."/>
            <person name="Ohm R.A."/>
            <person name="Grigoriev I.V."/>
            <person name="Nagy L.G."/>
            <person name="Gibbons J."/>
            <person name="Hibbett D."/>
        </authorList>
    </citation>
    <scope>NUCLEOTIDE SEQUENCE [LARGE SCALE GENOMIC DNA]</scope>
    <source>
        <strain evidence="2">ALCF2SS1-6</strain>
    </source>
</reference>
<accession>A0A5C2RWX5</accession>
<feature type="region of interest" description="Disordered" evidence="1">
    <location>
        <begin position="34"/>
        <end position="161"/>
    </location>
</feature>
<proteinExistence type="predicted"/>
<dbReference type="Proteomes" id="UP000313359">
    <property type="component" value="Unassembled WGS sequence"/>
</dbReference>
<organism evidence="2 3">
    <name type="scientific">Lentinus tigrinus ALCF2SS1-6</name>
    <dbReference type="NCBI Taxonomy" id="1328759"/>
    <lineage>
        <taxon>Eukaryota</taxon>
        <taxon>Fungi</taxon>
        <taxon>Dikarya</taxon>
        <taxon>Basidiomycota</taxon>
        <taxon>Agaricomycotina</taxon>
        <taxon>Agaricomycetes</taxon>
        <taxon>Polyporales</taxon>
        <taxon>Polyporaceae</taxon>
        <taxon>Lentinus</taxon>
    </lineage>
</organism>
<feature type="compositionally biased region" description="Basic and acidic residues" evidence="1">
    <location>
        <begin position="34"/>
        <end position="46"/>
    </location>
</feature>
<evidence type="ECO:0000256" key="1">
    <source>
        <dbReference type="SAM" id="MobiDB-lite"/>
    </source>
</evidence>
<evidence type="ECO:0000313" key="2">
    <source>
        <dbReference type="EMBL" id="RPD55485.1"/>
    </source>
</evidence>
<protein>
    <submittedName>
        <fullName evidence="2">Uncharacterized protein</fullName>
    </submittedName>
</protein>
<gene>
    <name evidence="2" type="ORF">L227DRAFT_603540</name>
</gene>
<keyword evidence="3" id="KW-1185">Reference proteome</keyword>
<feature type="compositionally biased region" description="Basic residues" evidence="1">
    <location>
        <begin position="137"/>
        <end position="146"/>
    </location>
</feature>